<dbReference type="Proteomes" id="UP000321083">
    <property type="component" value="Unassembled WGS sequence"/>
</dbReference>
<sequence>MPKAPENVHFHYLSRKDFEQIVAARLGVEYSFSYG</sequence>
<name>A0A5C6M489_9PLAN</name>
<evidence type="ECO:0000313" key="1">
    <source>
        <dbReference type="EMBL" id="TWW09013.1"/>
    </source>
</evidence>
<keyword evidence="2" id="KW-1185">Reference proteome</keyword>
<dbReference type="EMBL" id="SRHE01000418">
    <property type="protein sequence ID" value="TWW09013.1"/>
    <property type="molecule type" value="Genomic_DNA"/>
</dbReference>
<evidence type="ECO:0000313" key="2">
    <source>
        <dbReference type="Proteomes" id="UP000321083"/>
    </source>
</evidence>
<organism evidence="1 2">
    <name type="scientific">Planctomyces bekefii</name>
    <dbReference type="NCBI Taxonomy" id="1653850"/>
    <lineage>
        <taxon>Bacteria</taxon>
        <taxon>Pseudomonadati</taxon>
        <taxon>Planctomycetota</taxon>
        <taxon>Planctomycetia</taxon>
        <taxon>Planctomycetales</taxon>
        <taxon>Planctomycetaceae</taxon>
        <taxon>Planctomyces</taxon>
    </lineage>
</organism>
<accession>A0A5C6M489</accession>
<gene>
    <name evidence="1" type="ORF">E3A20_18600</name>
</gene>
<reference evidence="1 2" key="1">
    <citation type="submission" date="2019-08" db="EMBL/GenBank/DDBJ databases">
        <title>100 year-old enigma solved: identification of Planctomyces bekefii, the type genus and species of the phylum Planctomycetes.</title>
        <authorList>
            <person name="Svetlana D.N."/>
            <person name="Overmann J."/>
        </authorList>
    </citation>
    <scope>NUCLEOTIDE SEQUENCE [LARGE SCALE GENOMIC DNA]</scope>
    <source>
        <strain evidence="1">Phe10_nw2017</strain>
    </source>
</reference>
<proteinExistence type="predicted"/>
<dbReference type="AlphaFoldDB" id="A0A5C6M489"/>
<comment type="caution">
    <text evidence="1">The sequence shown here is derived from an EMBL/GenBank/DDBJ whole genome shotgun (WGS) entry which is preliminary data.</text>
</comment>
<feature type="non-terminal residue" evidence="1">
    <location>
        <position position="35"/>
    </location>
</feature>
<protein>
    <submittedName>
        <fullName evidence="1">Uncharacterized protein</fullName>
    </submittedName>
</protein>
<reference evidence="1 2" key="2">
    <citation type="submission" date="2019-08" db="EMBL/GenBank/DDBJ databases">
        <authorList>
            <person name="Henke P."/>
        </authorList>
    </citation>
    <scope>NUCLEOTIDE SEQUENCE [LARGE SCALE GENOMIC DNA]</scope>
    <source>
        <strain evidence="1">Phe10_nw2017</strain>
    </source>
</reference>